<organism evidence="2 3">
    <name type="scientific">Schistosoma mattheei</name>
    <dbReference type="NCBI Taxonomy" id="31246"/>
    <lineage>
        <taxon>Eukaryota</taxon>
        <taxon>Metazoa</taxon>
        <taxon>Spiralia</taxon>
        <taxon>Lophotrochozoa</taxon>
        <taxon>Platyhelminthes</taxon>
        <taxon>Trematoda</taxon>
        <taxon>Digenea</taxon>
        <taxon>Strigeidida</taxon>
        <taxon>Schistosomatoidea</taxon>
        <taxon>Schistosomatidae</taxon>
        <taxon>Schistosoma</taxon>
    </lineage>
</organism>
<accession>A0AA85C0T8</accession>
<feature type="domain" description="Rho-GAP" evidence="1">
    <location>
        <begin position="210"/>
        <end position="503"/>
    </location>
</feature>
<evidence type="ECO:0000313" key="3">
    <source>
        <dbReference type="WBParaSite" id="SMTH1_91190.1"/>
    </source>
</evidence>
<protein>
    <recommendedName>
        <fullName evidence="1">Rho-GAP domain-containing protein</fullName>
    </recommendedName>
</protein>
<dbReference type="InterPro" id="IPR000198">
    <property type="entry name" value="RhoGAP_dom"/>
</dbReference>
<dbReference type="GO" id="GO:0007165">
    <property type="term" value="P:signal transduction"/>
    <property type="evidence" value="ECO:0007669"/>
    <property type="project" value="InterPro"/>
</dbReference>
<dbReference type="Proteomes" id="UP000050791">
    <property type="component" value="Unassembled WGS sequence"/>
</dbReference>
<dbReference type="PROSITE" id="PS50238">
    <property type="entry name" value="RHOGAP"/>
    <property type="match status" value="1"/>
</dbReference>
<dbReference type="SMART" id="SM00324">
    <property type="entry name" value="RhoGAP"/>
    <property type="match status" value="1"/>
</dbReference>
<proteinExistence type="predicted"/>
<reference evidence="3" key="1">
    <citation type="submission" date="2023-11" db="UniProtKB">
        <authorList>
            <consortium name="WormBaseParasite"/>
        </authorList>
    </citation>
    <scope>IDENTIFICATION</scope>
</reference>
<sequence length="552" mass="62658">MSLFRRFFSCTSTDNYPFSYTTNLVQENTKKFPNNSNNICIICHESVITCLNNQSIKKQEYLSSITKNKQLSPLTTEENQNIQTKQPGTMSVCISCTDILENNKNPQLSDNKMLDVTTSSYQYNLTHPYTTNIITTNPTTTLPISTVKTCISINDTTEKSISLQCSKFITPATTTIISNNPIDPIYTQSTYQQDLLNSTNKTIQTNNNDENIHEFIEECVIPIPVFNLFLYLAQEGVYAKDLFRRPGNIAQIKHILQRFASDQMIDWKDYNIHTVATVAKRVLFNIPNGLIGLKGEKQLLRTALLTQQPLNDNNQLKTICKTSIIHHHDTFNLEIDNNTENLLLELAESTNTSPLISNVYYTNKEYTEQFNDVIRRAIVITNIDTTQQSNTVNLLFSYGSIKQIYQLTPVDIERVQVFQNILKDLTIAHRQLTIMIFGILHQLVFNMAFNTANQNHGLENDNDELPNIPLLKLAEGVVKSVAGSMFHSCASSILLINQTTQIKLFVKWISKKHQDISTQINGAILTCDSFLSSILLESNHDSMLPIILMVDY</sequence>
<dbReference type="SUPFAM" id="SSF48350">
    <property type="entry name" value="GTPase activation domain, GAP"/>
    <property type="match status" value="1"/>
</dbReference>
<dbReference type="InterPro" id="IPR008936">
    <property type="entry name" value="Rho_GTPase_activation_prot"/>
</dbReference>
<dbReference type="Gene3D" id="1.10.555.10">
    <property type="entry name" value="Rho GTPase activation protein"/>
    <property type="match status" value="1"/>
</dbReference>
<dbReference type="AlphaFoldDB" id="A0AA85C0T8"/>
<evidence type="ECO:0000259" key="1">
    <source>
        <dbReference type="PROSITE" id="PS50238"/>
    </source>
</evidence>
<name>A0AA85C0T8_9TREM</name>
<evidence type="ECO:0000313" key="2">
    <source>
        <dbReference type="Proteomes" id="UP000050791"/>
    </source>
</evidence>
<dbReference type="Pfam" id="PF00620">
    <property type="entry name" value="RhoGAP"/>
    <property type="match status" value="1"/>
</dbReference>
<dbReference type="WBParaSite" id="SMTH1_91190.1">
    <property type="protein sequence ID" value="SMTH1_91190.1"/>
    <property type="gene ID" value="SMTH1_91190"/>
</dbReference>